<dbReference type="AlphaFoldDB" id="A0A7G7GB12"/>
<name>A0A7G7GB12_9BACT</name>
<dbReference type="RefSeq" id="WP_185270827.1">
    <property type="nucleotide sequence ID" value="NZ_CP055156.1"/>
</dbReference>
<dbReference type="KEGG" id="aswu:HUW51_17050"/>
<proteinExistence type="predicted"/>
<sequence>MAYFSNTNLKNKWVPRFAPNDTGEIDEPDLQEFTTDMVDSFVNKNDVPVGDAVALYSESFPKAATLTLKYNPTALTPYSPNGIFKIRVYAPDGTYKPIYTIAGKVITITQPTNWTKAEVDYWVGSPTSNNPGGEVGIPAEDQDYTPADPTWWGLTNGTLKIQIRLAFDWLATKIKSAISDFQLADTATNNRITLLQAGLTWRGSWYDGMVIKSNDFVYHNQVLWQSNRSTDFTSNAEPSDANTYFKRAFAQSTSFSAASVAEVNAGTETTKAITPYTLANSAYIRFTTLLSGYTKAATNRALAVTDSLMTAIGVLEKKADDNAEGITTLNAITGVLSNLVTTAKTNLVAAVNELYNLIVGAYELPFQLDLNPDVNTTSGLIAIKGKIVSLTVDPINGFDATTIAATSYTYEYKLNFAATWSSAATVAALQTAIATTSDTQVMLVRVINTATTVPNSCLITVKKR</sequence>
<evidence type="ECO:0000313" key="2">
    <source>
        <dbReference type="Proteomes" id="UP000515237"/>
    </source>
</evidence>
<dbReference type="EMBL" id="CP055156">
    <property type="protein sequence ID" value="QNF34346.1"/>
    <property type="molecule type" value="Genomic_DNA"/>
</dbReference>
<accession>A0A7G7GB12</accession>
<dbReference type="Proteomes" id="UP000515237">
    <property type="component" value="Chromosome"/>
</dbReference>
<evidence type="ECO:0000313" key="1">
    <source>
        <dbReference type="EMBL" id="QNF34346.1"/>
    </source>
</evidence>
<gene>
    <name evidence="1" type="ORF">HUW51_17050</name>
</gene>
<organism evidence="1 2">
    <name type="scientific">Adhaeribacter swui</name>
    <dbReference type="NCBI Taxonomy" id="2086471"/>
    <lineage>
        <taxon>Bacteria</taxon>
        <taxon>Pseudomonadati</taxon>
        <taxon>Bacteroidota</taxon>
        <taxon>Cytophagia</taxon>
        <taxon>Cytophagales</taxon>
        <taxon>Hymenobacteraceae</taxon>
        <taxon>Adhaeribacter</taxon>
    </lineage>
</organism>
<keyword evidence="2" id="KW-1185">Reference proteome</keyword>
<reference evidence="1 2" key="1">
    <citation type="journal article" date="2018" name="Int. J. Syst. Evol. Microbiol.">
        <title>Adhaeribacter swui sp. nov., isolated from wet mud.</title>
        <authorList>
            <person name="Kim D.U."/>
            <person name="Kim K.W."/>
            <person name="Kang M.S."/>
            <person name="Kim J.Y."/>
            <person name="Jang J.H."/>
            <person name="Kim M.K."/>
        </authorList>
    </citation>
    <scope>NUCLEOTIDE SEQUENCE [LARGE SCALE GENOMIC DNA]</scope>
    <source>
        <strain evidence="1 2">KCTC 52873</strain>
    </source>
</reference>
<protein>
    <submittedName>
        <fullName evidence="1">Uncharacterized protein</fullName>
    </submittedName>
</protein>